<evidence type="ECO:0000313" key="1">
    <source>
        <dbReference type="EMBL" id="TCO38179.1"/>
    </source>
</evidence>
<dbReference type="AlphaFoldDB" id="A0A4R2I3Q7"/>
<keyword evidence="2" id="KW-1185">Reference proteome</keyword>
<protein>
    <submittedName>
        <fullName evidence="1">Uncharacterized protein DUF2188</fullName>
    </submittedName>
</protein>
<dbReference type="Pfam" id="PF09954">
    <property type="entry name" value="DUF2188"/>
    <property type="match status" value="1"/>
</dbReference>
<organism evidence="1 2">
    <name type="scientific">Dokdonella fugitiva</name>
    <dbReference type="NCBI Taxonomy" id="328517"/>
    <lineage>
        <taxon>Bacteria</taxon>
        <taxon>Pseudomonadati</taxon>
        <taxon>Pseudomonadota</taxon>
        <taxon>Gammaproteobacteria</taxon>
        <taxon>Lysobacterales</taxon>
        <taxon>Rhodanobacteraceae</taxon>
        <taxon>Dokdonella</taxon>
    </lineage>
</organism>
<dbReference type="Proteomes" id="UP000294862">
    <property type="component" value="Unassembled WGS sequence"/>
</dbReference>
<accession>A0A4R2I3Q7</accession>
<sequence>MMPRYVMHLVHEAGDGLWHLKYDGHSVATFGSREEGERAGAARGRRVVDDGGVAELVVHGQDGAVEHKHAYGYDHPEREPG</sequence>
<dbReference type="OrthoDB" id="7871279at2"/>
<comment type="caution">
    <text evidence="1">The sequence shown here is derived from an EMBL/GenBank/DDBJ whole genome shotgun (WGS) entry which is preliminary data.</text>
</comment>
<dbReference type="EMBL" id="SLWQ01000008">
    <property type="protein sequence ID" value="TCO38179.1"/>
    <property type="molecule type" value="Genomic_DNA"/>
</dbReference>
<name>A0A4R2I3Q7_9GAMM</name>
<dbReference type="InterPro" id="IPR018691">
    <property type="entry name" value="DUF2188"/>
</dbReference>
<dbReference type="RefSeq" id="WP_131999284.1">
    <property type="nucleotide sequence ID" value="NZ_JACGXM010000014.1"/>
</dbReference>
<evidence type="ECO:0000313" key="2">
    <source>
        <dbReference type="Proteomes" id="UP000294862"/>
    </source>
</evidence>
<proteinExistence type="predicted"/>
<reference evidence="1 2" key="1">
    <citation type="journal article" date="2015" name="Stand. Genomic Sci.">
        <title>Genomic Encyclopedia of Bacterial and Archaeal Type Strains, Phase III: the genomes of soil and plant-associated and newly described type strains.</title>
        <authorList>
            <person name="Whitman W.B."/>
            <person name="Woyke T."/>
            <person name="Klenk H.P."/>
            <person name="Zhou Y."/>
            <person name="Lilburn T.G."/>
            <person name="Beck B.J."/>
            <person name="De Vos P."/>
            <person name="Vandamme P."/>
            <person name="Eisen J.A."/>
            <person name="Garrity G."/>
            <person name="Hugenholtz P."/>
            <person name="Kyrpides N.C."/>
        </authorList>
    </citation>
    <scope>NUCLEOTIDE SEQUENCE [LARGE SCALE GENOMIC DNA]</scope>
    <source>
        <strain evidence="1 2">A3</strain>
    </source>
</reference>
<gene>
    <name evidence="1" type="ORF">EV148_10815</name>
</gene>